<evidence type="ECO:0000256" key="1">
    <source>
        <dbReference type="SAM" id="MobiDB-lite"/>
    </source>
</evidence>
<dbReference type="EMBL" id="JAULSU010000002">
    <property type="protein sequence ID" value="KAK0627966.1"/>
    <property type="molecule type" value="Genomic_DNA"/>
</dbReference>
<sequence>MLQFLKNFKGHEAKTWDPDVTSPPPQEQKSPYRPSQDPPNWDSGSTSEPPKKKKGPWQRLQEAKRKEIPPEEVFKYTGSTKEQILEWAKTEPGLAGNGAPSWWIETRRPNDPPLSFPPKHTGKNLDDKK</sequence>
<accession>A0AA40C730</accession>
<comment type="caution">
    <text evidence="2">The sequence shown here is derived from an EMBL/GenBank/DDBJ whole genome shotgun (WGS) entry which is preliminary data.</text>
</comment>
<evidence type="ECO:0000313" key="2">
    <source>
        <dbReference type="EMBL" id="KAK0627966.1"/>
    </source>
</evidence>
<feature type="region of interest" description="Disordered" evidence="1">
    <location>
        <begin position="1"/>
        <end position="129"/>
    </location>
</feature>
<protein>
    <submittedName>
        <fullName evidence="2">Uncharacterized protein</fullName>
    </submittedName>
</protein>
<gene>
    <name evidence="2" type="ORF">B0T14DRAFT_146642</name>
</gene>
<name>A0AA40C730_9PEZI</name>
<reference evidence="2" key="1">
    <citation type="submission" date="2023-06" db="EMBL/GenBank/DDBJ databases">
        <title>Genome-scale phylogeny and comparative genomics of the fungal order Sordariales.</title>
        <authorList>
            <consortium name="Lawrence Berkeley National Laboratory"/>
            <person name="Hensen N."/>
            <person name="Bonometti L."/>
            <person name="Westerberg I."/>
            <person name="Brannstrom I.O."/>
            <person name="Guillou S."/>
            <person name="Cros-Aarteil S."/>
            <person name="Calhoun S."/>
            <person name="Haridas S."/>
            <person name="Kuo A."/>
            <person name="Mondo S."/>
            <person name="Pangilinan J."/>
            <person name="Riley R."/>
            <person name="Labutti K."/>
            <person name="Andreopoulos B."/>
            <person name="Lipzen A."/>
            <person name="Chen C."/>
            <person name="Yanf M."/>
            <person name="Daum C."/>
            <person name="Ng V."/>
            <person name="Clum A."/>
            <person name="Steindorff A."/>
            <person name="Ohm R."/>
            <person name="Martin F."/>
            <person name="Silar P."/>
            <person name="Natvig D."/>
            <person name="Lalanne C."/>
            <person name="Gautier V."/>
            <person name="Ament-Velasquez S.L."/>
            <person name="Kruys A."/>
            <person name="Hutchinson M.I."/>
            <person name="Powell A.J."/>
            <person name="Barry K."/>
            <person name="Miller A.N."/>
            <person name="Grigoriev I.V."/>
            <person name="Debuchy R."/>
            <person name="Gladieux P."/>
            <person name="Thoren M.H."/>
            <person name="Johannesson H."/>
        </authorList>
    </citation>
    <scope>NUCLEOTIDE SEQUENCE</scope>
    <source>
        <strain evidence="2">CBS 606.72</strain>
    </source>
</reference>
<dbReference type="AlphaFoldDB" id="A0AA40C730"/>
<dbReference type="Proteomes" id="UP001175000">
    <property type="component" value="Unassembled WGS sequence"/>
</dbReference>
<evidence type="ECO:0000313" key="3">
    <source>
        <dbReference type="Proteomes" id="UP001175000"/>
    </source>
</evidence>
<proteinExistence type="predicted"/>
<keyword evidence="3" id="KW-1185">Reference proteome</keyword>
<feature type="compositionally biased region" description="Basic and acidic residues" evidence="1">
    <location>
        <begin position="61"/>
        <end position="74"/>
    </location>
</feature>
<organism evidence="2 3">
    <name type="scientific">Immersiella caudata</name>
    <dbReference type="NCBI Taxonomy" id="314043"/>
    <lineage>
        <taxon>Eukaryota</taxon>
        <taxon>Fungi</taxon>
        <taxon>Dikarya</taxon>
        <taxon>Ascomycota</taxon>
        <taxon>Pezizomycotina</taxon>
        <taxon>Sordariomycetes</taxon>
        <taxon>Sordariomycetidae</taxon>
        <taxon>Sordariales</taxon>
        <taxon>Lasiosphaeriaceae</taxon>
        <taxon>Immersiella</taxon>
    </lineage>
</organism>